<keyword evidence="2" id="KW-1185">Reference proteome</keyword>
<comment type="caution">
    <text evidence="1">The sequence shown here is derived from an EMBL/GenBank/DDBJ whole genome shotgun (WGS) entry which is preliminary data.</text>
</comment>
<gene>
    <name evidence="1" type="ORF">FMOSSE_LOCUS16481</name>
</gene>
<dbReference type="Proteomes" id="UP000789375">
    <property type="component" value="Unassembled WGS sequence"/>
</dbReference>
<proteinExistence type="predicted"/>
<accession>A0A9N9IRL9</accession>
<evidence type="ECO:0000313" key="2">
    <source>
        <dbReference type="Proteomes" id="UP000789375"/>
    </source>
</evidence>
<dbReference type="AlphaFoldDB" id="A0A9N9IRL9"/>
<protein>
    <submittedName>
        <fullName evidence="1">14618_t:CDS:1</fullName>
    </submittedName>
</protein>
<name>A0A9N9IRL9_FUNMO</name>
<feature type="non-terminal residue" evidence="1">
    <location>
        <position position="101"/>
    </location>
</feature>
<organism evidence="1 2">
    <name type="scientific">Funneliformis mosseae</name>
    <name type="common">Endomycorrhizal fungus</name>
    <name type="synonym">Glomus mosseae</name>
    <dbReference type="NCBI Taxonomy" id="27381"/>
    <lineage>
        <taxon>Eukaryota</taxon>
        <taxon>Fungi</taxon>
        <taxon>Fungi incertae sedis</taxon>
        <taxon>Mucoromycota</taxon>
        <taxon>Glomeromycotina</taxon>
        <taxon>Glomeromycetes</taxon>
        <taxon>Glomerales</taxon>
        <taxon>Glomeraceae</taxon>
        <taxon>Funneliformis</taxon>
    </lineage>
</organism>
<sequence length="101" mass="11944">ETPLEENPEDTDLKFRYDLLSADHEHLKKLLTQYSSLLSQKHDIKFVCSLLKNSVMDSERLRRRIKFLYDQLIENGELYNFNVELKPPHDESTGDESSQFL</sequence>
<evidence type="ECO:0000313" key="1">
    <source>
        <dbReference type="EMBL" id="CAG8747695.1"/>
    </source>
</evidence>
<dbReference type="EMBL" id="CAJVPP010023599">
    <property type="protein sequence ID" value="CAG8747695.1"/>
    <property type="molecule type" value="Genomic_DNA"/>
</dbReference>
<reference evidence="1" key="1">
    <citation type="submission" date="2021-06" db="EMBL/GenBank/DDBJ databases">
        <authorList>
            <person name="Kallberg Y."/>
            <person name="Tangrot J."/>
            <person name="Rosling A."/>
        </authorList>
    </citation>
    <scope>NUCLEOTIDE SEQUENCE</scope>
    <source>
        <strain evidence="1">87-6 pot B 2015</strain>
    </source>
</reference>